<dbReference type="InterPro" id="IPR005135">
    <property type="entry name" value="Endo/exonuclease/phosphatase"/>
</dbReference>
<proteinExistence type="predicted"/>
<dbReference type="AlphaFoldDB" id="A0A0C9Y1Z2"/>
<sequence length="618" mass="66368">MAKLYPLLFFSSAISVIFSATTADIKGNAWLSPFANQVVQNVTGLVTAKGTTGFWIAGEKSKDVRVSNGLMVYSSAKAVLGAVNVGDYISLSGTVTEYRQSAYPDYLHLTELEYPTNIVVLSSNNTVTPVVLGKDRSPPTQQFSALDKGPDGFLSVPNNSSRINTVNAALQPDKYGLDFWQSLEGQLVTIPKPTAVAFTNSRGQFWAVGDWRKTGVNSRGGITLNFGPDGIPDGNPEAIFIGSPLDKTKNPQTAVGVGLTDITGVVTYQYGYYYVLPLTAPQIISTPSANIPATTLTSSTRDLCTVTFGDYNVENMAPTGAHLPAVAAHIANYLKTPDIMFIQEIQDNSGEKDDGVVDANVTLTNLVNSIASLSNVTYKYASINPIDGQDGGVQGGNIRVAYLYRPEKLELVGGSPAGGSLDKTVVEGSLFNPKLNFNPGRIDPTNAAWNSSRKPLVAHWAVGPLKLPLFTVNVHLASKGGSTSTNGDARPPVNSPIQARTNQVSTIATFMKSLLLKNPLASIVVAGDFNEFVQTRSVYKPFTCALLSDIDDAAGIPALERYSYVFDQNSEQLDHAFISPALRLRKVEFEHIHVNSWAPNLNSQVSDHDPSVGRIRVC</sequence>
<accession>A0A0C9Y1Z2</accession>
<reference evidence="4" key="2">
    <citation type="submission" date="2015-01" db="EMBL/GenBank/DDBJ databases">
        <title>Evolutionary Origins and Diversification of the Mycorrhizal Mutualists.</title>
        <authorList>
            <consortium name="DOE Joint Genome Institute"/>
            <consortium name="Mycorrhizal Genomics Consortium"/>
            <person name="Kohler A."/>
            <person name="Kuo A."/>
            <person name="Nagy L.G."/>
            <person name="Floudas D."/>
            <person name="Copeland A."/>
            <person name="Barry K.W."/>
            <person name="Cichocki N."/>
            <person name="Veneault-Fourrey C."/>
            <person name="LaButti K."/>
            <person name="Lindquist E.A."/>
            <person name="Lipzen A."/>
            <person name="Lundell T."/>
            <person name="Morin E."/>
            <person name="Murat C."/>
            <person name="Riley R."/>
            <person name="Ohm R."/>
            <person name="Sun H."/>
            <person name="Tunlid A."/>
            <person name="Henrissat B."/>
            <person name="Grigoriev I.V."/>
            <person name="Hibbett D.S."/>
            <person name="Martin F."/>
        </authorList>
    </citation>
    <scope>NUCLEOTIDE SEQUENCE [LARGE SCALE GENOMIC DNA]</scope>
    <source>
        <strain evidence="4">LaAM-08-1</strain>
    </source>
</reference>
<evidence type="ECO:0000313" key="4">
    <source>
        <dbReference type="Proteomes" id="UP000054477"/>
    </source>
</evidence>
<dbReference type="STRING" id="1095629.A0A0C9Y1Z2"/>
<reference evidence="3 4" key="1">
    <citation type="submission" date="2014-04" db="EMBL/GenBank/DDBJ databases">
        <authorList>
            <consortium name="DOE Joint Genome Institute"/>
            <person name="Kuo A."/>
            <person name="Kohler A."/>
            <person name="Nagy L.G."/>
            <person name="Floudas D."/>
            <person name="Copeland A."/>
            <person name="Barry K.W."/>
            <person name="Cichocki N."/>
            <person name="Veneault-Fourrey C."/>
            <person name="LaButti K."/>
            <person name="Lindquist E.A."/>
            <person name="Lipzen A."/>
            <person name="Lundell T."/>
            <person name="Morin E."/>
            <person name="Murat C."/>
            <person name="Sun H."/>
            <person name="Tunlid A."/>
            <person name="Henrissat B."/>
            <person name="Grigoriev I.V."/>
            <person name="Hibbett D.S."/>
            <person name="Martin F."/>
            <person name="Nordberg H.P."/>
            <person name="Cantor M.N."/>
            <person name="Hua S.X."/>
        </authorList>
    </citation>
    <scope>NUCLEOTIDE SEQUENCE [LARGE SCALE GENOMIC DNA]</scope>
    <source>
        <strain evidence="3 4">LaAM-08-1</strain>
    </source>
</reference>
<dbReference type="SUPFAM" id="SSF56219">
    <property type="entry name" value="DNase I-like"/>
    <property type="match status" value="1"/>
</dbReference>
<protein>
    <recommendedName>
        <fullName evidence="2">Endonuclease/exonuclease/phosphatase domain-containing protein</fullName>
    </recommendedName>
</protein>
<dbReference type="Proteomes" id="UP000054477">
    <property type="component" value="Unassembled WGS sequence"/>
</dbReference>
<dbReference type="PANTHER" id="PTHR42834">
    <property type="entry name" value="ENDONUCLEASE/EXONUCLEASE/PHOSPHATASE FAMILY PROTEIN (AFU_ORTHOLOGUE AFUA_3G09210)"/>
    <property type="match status" value="1"/>
</dbReference>
<keyword evidence="4" id="KW-1185">Reference proteome</keyword>
<name>A0A0C9Y1Z2_9AGAR</name>
<dbReference type="InterPro" id="IPR036691">
    <property type="entry name" value="Endo/exonu/phosph_ase_sf"/>
</dbReference>
<organism evidence="3 4">
    <name type="scientific">Laccaria amethystina LaAM-08-1</name>
    <dbReference type="NCBI Taxonomy" id="1095629"/>
    <lineage>
        <taxon>Eukaryota</taxon>
        <taxon>Fungi</taxon>
        <taxon>Dikarya</taxon>
        <taxon>Basidiomycota</taxon>
        <taxon>Agaricomycotina</taxon>
        <taxon>Agaricomycetes</taxon>
        <taxon>Agaricomycetidae</taxon>
        <taxon>Agaricales</taxon>
        <taxon>Agaricineae</taxon>
        <taxon>Hydnangiaceae</taxon>
        <taxon>Laccaria</taxon>
    </lineage>
</organism>
<feature type="signal peptide" evidence="1">
    <location>
        <begin position="1"/>
        <end position="23"/>
    </location>
</feature>
<gene>
    <name evidence="3" type="ORF">K443DRAFT_676343</name>
</gene>
<evidence type="ECO:0000256" key="1">
    <source>
        <dbReference type="SAM" id="SignalP"/>
    </source>
</evidence>
<dbReference type="HOGENOM" id="CLU_003608_0_0_1"/>
<dbReference type="Gene3D" id="3.60.10.10">
    <property type="entry name" value="Endonuclease/exonuclease/phosphatase"/>
    <property type="match status" value="1"/>
</dbReference>
<evidence type="ECO:0000259" key="2">
    <source>
        <dbReference type="Pfam" id="PF03372"/>
    </source>
</evidence>
<dbReference type="GO" id="GO:0003824">
    <property type="term" value="F:catalytic activity"/>
    <property type="evidence" value="ECO:0007669"/>
    <property type="project" value="InterPro"/>
</dbReference>
<dbReference type="OrthoDB" id="47488at2759"/>
<dbReference type="EMBL" id="KN838574">
    <property type="protein sequence ID" value="KIK04037.1"/>
    <property type="molecule type" value="Genomic_DNA"/>
</dbReference>
<keyword evidence="1" id="KW-0732">Signal</keyword>
<evidence type="ECO:0000313" key="3">
    <source>
        <dbReference type="EMBL" id="KIK04037.1"/>
    </source>
</evidence>
<dbReference type="CDD" id="cd04486">
    <property type="entry name" value="YhcR_OBF_like"/>
    <property type="match status" value="1"/>
</dbReference>
<dbReference type="Pfam" id="PF03372">
    <property type="entry name" value="Exo_endo_phos"/>
    <property type="match status" value="1"/>
</dbReference>
<dbReference type="PANTHER" id="PTHR42834:SF1">
    <property type="entry name" value="ENDONUCLEASE_EXONUCLEASE_PHOSPHATASE FAMILY PROTEIN (AFU_ORTHOLOGUE AFUA_3G09210)"/>
    <property type="match status" value="1"/>
</dbReference>
<feature type="domain" description="Endonuclease/exonuclease/phosphatase" evidence="2">
    <location>
        <begin position="311"/>
        <end position="608"/>
    </location>
</feature>
<feature type="chain" id="PRO_5002206234" description="Endonuclease/exonuclease/phosphatase domain-containing protein" evidence="1">
    <location>
        <begin position="24"/>
        <end position="618"/>
    </location>
</feature>